<feature type="transmembrane region" description="Helical" evidence="5">
    <location>
        <begin position="136"/>
        <end position="155"/>
    </location>
</feature>
<evidence type="ECO:0000256" key="2">
    <source>
        <dbReference type="ARBA" id="ARBA00022692"/>
    </source>
</evidence>
<comment type="caution">
    <text evidence="7">The sequence shown here is derived from an EMBL/GenBank/DDBJ whole genome shotgun (WGS) entry which is preliminary data.</text>
</comment>
<dbReference type="RefSeq" id="WP_375519424.1">
    <property type="nucleotide sequence ID" value="NZ_JBHIRY010000005.1"/>
</dbReference>
<feature type="transmembrane region" description="Helical" evidence="5">
    <location>
        <begin position="167"/>
        <end position="188"/>
    </location>
</feature>
<evidence type="ECO:0000256" key="4">
    <source>
        <dbReference type="ARBA" id="ARBA00023136"/>
    </source>
</evidence>
<feature type="transmembrane region" description="Helical" evidence="5">
    <location>
        <begin position="238"/>
        <end position="259"/>
    </location>
</feature>
<dbReference type="Proteomes" id="UP001580430">
    <property type="component" value="Unassembled WGS sequence"/>
</dbReference>
<feature type="transmembrane region" description="Helical" evidence="5">
    <location>
        <begin position="7"/>
        <end position="32"/>
    </location>
</feature>
<keyword evidence="7" id="KW-0436">Ligase</keyword>
<evidence type="ECO:0000256" key="3">
    <source>
        <dbReference type="ARBA" id="ARBA00022989"/>
    </source>
</evidence>
<reference evidence="7 8" key="1">
    <citation type="submission" date="2024-09" db="EMBL/GenBank/DDBJ databases">
        <title>Paenibacillus zeirhizospherea sp. nov., isolated from surface of the maize (Zea mays) roots in a horticulture field, Hungary.</title>
        <authorList>
            <person name="Marton D."/>
            <person name="Farkas M."/>
            <person name="Bedics A."/>
            <person name="Toth E."/>
            <person name="Tancsics A."/>
            <person name="Boka K."/>
            <person name="Marati G."/>
            <person name="Kriszt B."/>
            <person name="Cserhati M."/>
        </authorList>
    </citation>
    <scope>NUCLEOTIDE SEQUENCE [LARGE SCALE GENOMIC DNA]</scope>
    <source>
        <strain evidence="7 8">JCM 18446</strain>
    </source>
</reference>
<dbReference type="PANTHER" id="PTHR37422">
    <property type="entry name" value="TEICHURONIC ACID BIOSYNTHESIS PROTEIN TUAE"/>
    <property type="match status" value="1"/>
</dbReference>
<feature type="transmembrane region" description="Helical" evidence="5">
    <location>
        <begin position="391"/>
        <end position="421"/>
    </location>
</feature>
<dbReference type="GO" id="GO:0016874">
    <property type="term" value="F:ligase activity"/>
    <property type="evidence" value="ECO:0007669"/>
    <property type="project" value="UniProtKB-KW"/>
</dbReference>
<comment type="subcellular location">
    <subcellularLocation>
        <location evidence="1">Membrane</location>
        <topology evidence="1">Multi-pass membrane protein</topology>
    </subcellularLocation>
</comment>
<dbReference type="InterPro" id="IPR007016">
    <property type="entry name" value="O-antigen_ligase-rel_domated"/>
</dbReference>
<evidence type="ECO:0000256" key="1">
    <source>
        <dbReference type="ARBA" id="ARBA00004141"/>
    </source>
</evidence>
<feature type="transmembrane region" description="Helical" evidence="5">
    <location>
        <begin position="355"/>
        <end position="379"/>
    </location>
</feature>
<feature type="transmembrane region" description="Helical" evidence="5">
    <location>
        <begin position="38"/>
        <end position="58"/>
    </location>
</feature>
<proteinExistence type="predicted"/>
<keyword evidence="3 5" id="KW-1133">Transmembrane helix</keyword>
<organism evidence="7 8">
    <name type="scientific">Paenibacillus medicaginis</name>
    <dbReference type="NCBI Taxonomy" id="1470560"/>
    <lineage>
        <taxon>Bacteria</taxon>
        <taxon>Bacillati</taxon>
        <taxon>Bacillota</taxon>
        <taxon>Bacilli</taxon>
        <taxon>Bacillales</taxon>
        <taxon>Paenibacillaceae</taxon>
        <taxon>Paenibacillus</taxon>
    </lineage>
</organism>
<protein>
    <submittedName>
        <fullName evidence="7">O-antigen ligase family protein</fullName>
    </submittedName>
</protein>
<dbReference type="InterPro" id="IPR051533">
    <property type="entry name" value="WaaL-like"/>
</dbReference>
<name>A0ABV5BY98_9BACL</name>
<keyword evidence="2 5" id="KW-0812">Transmembrane</keyword>
<feature type="domain" description="O-antigen ligase-related" evidence="6">
    <location>
        <begin position="204"/>
        <end position="368"/>
    </location>
</feature>
<dbReference type="PANTHER" id="PTHR37422:SF13">
    <property type="entry name" value="LIPOPOLYSACCHARIDE BIOSYNTHESIS PROTEIN PA4999-RELATED"/>
    <property type="match status" value="1"/>
</dbReference>
<feature type="transmembrane region" description="Helical" evidence="5">
    <location>
        <begin position="200"/>
        <end position="232"/>
    </location>
</feature>
<gene>
    <name evidence="7" type="ORF">ACE5LO_07555</name>
</gene>
<dbReference type="EMBL" id="JBHIRY010000005">
    <property type="protein sequence ID" value="MFB5760249.1"/>
    <property type="molecule type" value="Genomic_DNA"/>
</dbReference>
<accession>A0ABV5BY98</accession>
<keyword evidence="4 5" id="KW-0472">Membrane</keyword>
<feature type="transmembrane region" description="Helical" evidence="5">
    <location>
        <begin position="104"/>
        <end position="124"/>
    </location>
</feature>
<dbReference type="Pfam" id="PF04932">
    <property type="entry name" value="Wzy_C"/>
    <property type="match status" value="1"/>
</dbReference>
<evidence type="ECO:0000256" key="5">
    <source>
        <dbReference type="SAM" id="Phobius"/>
    </source>
</evidence>
<evidence type="ECO:0000259" key="6">
    <source>
        <dbReference type="Pfam" id="PF04932"/>
    </source>
</evidence>
<evidence type="ECO:0000313" key="8">
    <source>
        <dbReference type="Proteomes" id="UP001580430"/>
    </source>
</evidence>
<sequence>MDAHFAAAIIFYAALISIVFLPLGSVMISYVIMCNLDVPGLGNTIKILIVPLILLLRFHIYRKQNRLEPNEINIIANPSLTYGTWILFACYSFLAIFWSETGNYVAGLKFVLQLVGIFLFYITFKQANQLQLLNRGFVTSSVFATLALGVLQTYVVESSFGVELSRFTGFVASQQYAAFLVGLLAVTLWNYQPRWGGMKFVLSCLLLTALFANGSRTWFLGAVIVFAFWLIHRTLKNLAYAALVHMMTGMAILGSFMLYQYSMANENQWRDANRLLDTYYSIVEGEDVASEGTFGARKIMNEGMLAEIREGTTMQLLFGHGTSASEKVAKKYHSYMYRNGVEDPNRVAHNEWLRIVYEFGIVGITLWLTFLMLCLLRLVKQKVKMLPLLSYAIGLLFALTTENILMGAGNVVLCGLMILLACKQTRTVPILTNVLSKNDKTAPSIISLGYRSEVPS</sequence>
<feature type="transmembrane region" description="Helical" evidence="5">
    <location>
        <begin position="79"/>
        <end position="98"/>
    </location>
</feature>
<keyword evidence="8" id="KW-1185">Reference proteome</keyword>
<evidence type="ECO:0000313" key="7">
    <source>
        <dbReference type="EMBL" id="MFB5760249.1"/>
    </source>
</evidence>